<name>A0A2P2LNE9_RHIMU</name>
<dbReference type="EMBL" id="GGEC01038995">
    <property type="protein sequence ID" value="MBX19479.1"/>
    <property type="molecule type" value="Transcribed_RNA"/>
</dbReference>
<evidence type="ECO:0000313" key="1">
    <source>
        <dbReference type="EMBL" id="MBX19479.1"/>
    </source>
</evidence>
<accession>A0A2P2LNE9</accession>
<dbReference type="AlphaFoldDB" id="A0A2P2LNE9"/>
<reference evidence="1" key="1">
    <citation type="submission" date="2018-02" db="EMBL/GenBank/DDBJ databases">
        <title>Rhizophora mucronata_Transcriptome.</title>
        <authorList>
            <person name="Meera S.P."/>
            <person name="Sreeshan A."/>
            <person name="Augustine A."/>
        </authorList>
    </citation>
    <scope>NUCLEOTIDE SEQUENCE</scope>
    <source>
        <tissue evidence="1">Leaf</tissue>
    </source>
</reference>
<protein>
    <submittedName>
        <fullName evidence="1">Uncharacterized protein</fullName>
    </submittedName>
</protein>
<organism evidence="1">
    <name type="scientific">Rhizophora mucronata</name>
    <name type="common">Asiatic mangrove</name>
    <dbReference type="NCBI Taxonomy" id="61149"/>
    <lineage>
        <taxon>Eukaryota</taxon>
        <taxon>Viridiplantae</taxon>
        <taxon>Streptophyta</taxon>
        <taxon>Embryophyta</taxon>
        <taxon>Tracheophyta</taxon>
        <taxon>Spermatophyta</taxon>
        <taxon>Magnoliopsida</taxon>
        <taxon>eudicotyledons</taxon>
        <taxon>Gunneridae</taxon>
        <taxon>Pentapetalae</taxon>
        <taxon>rosids</taxon>
        <taxon>fabids</taxon>
        <taxon>Malpighiales</taxon>
        <taxon>Rhizophoraceae</taxon>
        <taxon>Rhizophora</taxon>
    </lineage>
</organism>
<sequence>MSEGKMQENGVDEEVREPVDSAMDKVIYIGNFSILFCNDALFPLRLKGLNL</sequence>
<proteinExistence type="predicted"/>